<dbReference type="InterPro" id="IPR036680">
    <property type="entry name" value="SPOR-like_sf"/>
</dbReference>
<dbReference type="GO" id="GO:0042834">
    <property type="term" value="F:peptidoglycan binding"/>
    <property type="evidence" value="ECO:0007669"/>
    <property type="project" value="InterPro"/>
</dbReference>
<feature type="domain" description="SPOR" evidence="3">
    <location>
        <begin position="261"/>
        <end position="339"/>
    </location>
</feature>
<dbReference type="InterPro" id="IPR052748">
    <property type="entry name" value="ISR_Activator"/>
</dbReference>
<dbReference type="PANTHER" id="PTHR45011">
    <property type="entry name" value="DAP3-BINDING CELL DEATH ENHANCER 1"/>
    <property type="match status" value="1"/>
</dbReference>
<evidence type="ECO:0000313" key="5">
    <source>
        <dbReference type="Proteomes" id="UP000179467"/>
    </source>
</evidence>
<dbReference type="Gene3D" id="3.30.70.1070">
    <property type="entry name" value="Sporulation related repeat"/>
    <property type="match status" value="1"/>
</dbReference>
<dbReference type="InterPro" id="IPR006597">
    <property type="entry name" value="Sel1-like"/>
</dbReference>
<dbReference type="SUPFAM" id="SSF110997">
    <property type="entry name" value="Sporulation related repeat"/>
    <property type="match status" value="1"/>
</dbReference>
<proteinExistence type="predicted"/>
<keyword evidence="5" id="KW-1185">Reference proteome</keyword>
<dbReference type="Pfam" id="PF05036">
    <property type="entry name" value="SPOR"/>
    <property type="match status" value="1"/>
</dbReference>
<dbReference type="AlphaFoldDB" id="A0A1S1HAS3"/>
<dbReference type="PANTHER" id="PTHR45011:SF1">
    <property type="entry name" value="DAP3-BINDING CELL DEATH ENHANCER 1"/>
    <property type="match status" value="1"/>
</dbReference>
<reference evidence="4 5" key="1">
    <citation type="submission" date="2016-09" db="EMBL/GenBank/DDBJ databases">
        <title>Metabolic pathway, cell adaptation mechanisms and a novel monoxygenase revealed through proteogenomic-transcription analysis of a Sphingomonas haloaromaticamans strain degrading the fungicide ortho-phenylphenol.</title>
        <authorList>
            <person name="Perruchon C."/>
            <person name="Papadopoulou E.S."/>
            <person name="Rousidou C."/>
            <person name="Vasileiadis S."/>
            <person name="Tanou G."/>
            <person name="Amoutzias G."/>
            <person name="Molassiotis A."/>
            <person name="Karpouzas D.G."/>
        </authorList>
    </citation>
    <scope>NUCLEOTIDE SEQUENCE [LARGE SCALE GENOMIC DNA]</scope>
    <source>
        <strain evidence="4 5">P3</strain>
    </source>
</reference>
<feature type="compositionally biased region" description="Low complexity" evidence="1">
    <location>
        <begin position="247"/>
        <end position="264"/>
    </location>
</feature>
<feature type="region of interest" description="Disordered" evidence="1">
    <location>
        <begin position="242"/>
        <end position="264"/>
    </location>
</feature>
<dbReference type="OrthoDB" id="112232at2"/>
<protein>
    <submittedName>
        <fullName evidence="4">Rare lipoprotein A</fullName>
    </submittedName>
</protein>
<dbReference type="Gene3D" id="1.25.40.10">
    <property type="entry name" value="Tetratricopeptide repeat domain"/>
    <property type="match status" value="1"/>
</dbReference>
<evidence type="ECO:0000313" key="4">
    <source>
        <dbReference type="EMBL" id="OHT18736.1"/>
    </source>
</evidence>
<evidence type="ECO:0000256" key="2">
    <source>
        <dbReference type="SAM" id="SignalP"/>
    </source>
</evidence>
<name>A0A1S1HAS3_9SPHN</name>
<accession>A0A1S1HAS3</accession>
<feature type="signal peptide" evidence="2">
    <location>
        <begin position="1"/>
        <end position="25"/>
    </location>
</feature>
<keyword evidence="4" id="KW-0449">Lipoprotein</keyword>
<feature type="chain" id="PRO_5010272891" evidence="2">
    <location>
        <begin position="26"/>
        <end position="339"/>
    </location>
</feature>
<dbReference type="SUPFAM" id="SSF81901">
    <property type="entry name" value="HCP-like"/>
    <property type="match status" value="1"/>
</dbReference>
<dbReference type="RefSeq" id="WP_070932456.1">
    <property type="nucleotide sequence ID" value="NZ_MIPT01000001.1"/>
</dbReference>
<dbReference type="Proteomes" id="UP000179467">
    <property type="component" value="Unassembled WGS sequence"/>
</dbReference>
<dbReference type="Pfam" id="PF08238">
    <property type="entry name" value="Sel1"/>
    <property type="match status" value="3"/>
</dbReference>
<dbReference type="EMBL" id="MIPT01000001">
    <property type="protein sequence ID" value="OHT18736.1"/>
    <property type="molecule type" value="Genomic_DNA"/>
</dbReference>
<dbReference type="InterPro" id="IPR011990">
    <property type="entry name" value="TPR-like_helical_dom_sf"/>
</dbReference>
<keyword evidence="2" id="KW-0732">Signal</keyword>
<gene>
    <name evidence="4" type="ORF">BHE75_00712</name>
</gene>
<evidence type="ECO:0000259" key="3">
    <source>
        <dbReference type="PROSITE" id="PS51724"/>
    </source>
</evidence>
<evidence type="ECO:0000256" key="1">
    <source>
        <dbReference type="SAM" id="MobiDB-lite"/>
    </source>
</evidence>
<organism evidence="4 5">
    <name type="scientific">Edaphosphingomonas haloaromaticamans</name>
    <dbReference type="NCBI Taxonomy" id="653954"/>
    <lineage>
        <taxon>Bacteria</taxon>
        <taxon>Pseudomonadati</taxon>
        <taxon>Pseudomonadota</taxon>
        <taxon>Alphaproteobacteria</taxon>
        <taxon>Sphingomonadales</taxon>
        <taxon>Rhizorhabdaceae</taxon>
        <taxon>Edaphosphingomonas</taxon>
    </lineage>
</organism>
<comment type="caution">
    <text evidence="4">The sequence shown here is derived from an EMBL/GenBank/DDBJ whole genome shotgun (WGS) entry which is preliminary data.</text>
</comment>
<dbReference type="SMART" id="SM00671">
    <property type="entry name" value="SEL1"/>
    <property type="match status" value="3"/>
</dbReference>
<dbReference type="InterPro" id="IPR007730">
    <property type="entry name" value="SPOR-like_dom"/>
</dbReference>
<sequence length="339" mass="35052">MVSSGQWLGAVAVLAAAGAATFAPAAEPADTPAAQALLAPPAPGPAAPSGPAAGVAAWKRGDYAAAIAFWRPLAEAGNADAQFNLGQAYRLGRGVAADPKAARDWYRRAAEQGHPQAQANYGLLLFDDGDRQTALPWLQKAAERGDARALYVLGTLAFNGDPPPRDWVRAYAYMKRAAASGLPPAVNSLAEMERYIPKDERRRGEALALKMGRTAAVGQTAIPAMATEAAAAPVPAAKAAKDRKAKVAAPDRSPAATAASPSASGGWRIQLGAFSDAARAEGLWQKLRNTHAVLADKQSFLIDAGAVTRLQAGPFPDHAAAHRACAALAAHGQACFTTR</sequence>
<dbReference type="PROSITE" id="PS51724">
    <property type="entry name" value="SPOR"/>
    <property type="match status" value="1"/>
</dbReference>